<evidence type="ECO:0008006" key="5">
    <source>
        <dbReference type="Google" id="ProtNLM"/>
    </source>
</evidence>
<sequence length="397" mass="41452">MRDARSLSIVALFSLVAATAHCSDASEAPATVDPERTTGDAIDGGGAGQTPGSPGSSGEGGAPSTPGPSNKADLFVAVGHMGRSVVSCDDGLTWIHDRSDNDNARCWVDGDPNYVECDHTASSSPNGGITYGDGYFYASYGWGHDGSIRRSTDGFTWETVKSDGWGGGVAYAKQNVFVLWEGDWARSTDHGTTWQPVTYGGMWDLDHAFPRAVGDRLFAVGRAGGAVKGLLSTDGGATWATASGLGQDTAKSIAEGNGVLVGIGDQGVASRSTDGGKIWASKTVVSDGSWTTNLLFDGTSFVAFAGNVRWTSPDGVAWSRSAPIATLPSGWTAAVGFNPKTKTYVAILNEWANYYEDQKAYRSSDGLTWTTLDAGHFKGGHPLFNIVVGQVDPAVCP</sequence>
<evidence type="ECO:0000313" key="4">
    <source>
        <dbReference type="Proteomes" id="UP000064967"/>
    </source>
</evidence>
<feature type="chain" id="PRO_5005467012" description="Exo-alpha-sialidase" evidence="2">
    <location>
        <begin position="23"/>
        <end position="397"/>
    </location>
</feature>
<dbReference type="Gene3D" id="2.130.10.10">
    <property type="entry name" value="YVTN repeat-like/Quinoprotein amine dehydrogenase"/>
    <property type="match status" value="1"/>
</dbReference>
<feature type="region of interest" description="Disordered" evidence="1">
    <location>
        <begin position="24"/>
        <end position="73"/>
    </location>
</feature>
<evidence type="ECO:0000256" key="1">
    <source>
        <dbReference type="SAM" id="MobiDB-lite"/>
    </source>
</evidence>
<evidence type="ECO:0000256" key="2">
    <source>
        <dbReference type="SAM" id="SignalP"/>
    </source>
</evidence>
<protein>
    <recommendedName>
        <fullName evidence="5">Exo-alpha-sialidase</fullName>
    </recommendedName>
</protein>
<dbReference type="Proteomes" id="UP000064967">
    <property type="component" value="Chromosome"/>
</dbReference>
<dbReference type="OrthoDB" id="5490366at2"/>
<name>A0A0K1QDH2_9BACT</name>
<dbReference type="AlphaFoldDB" id="A0A0K1QDH2"/>
<accession>A0A0K1QDH2</accession>
<dbReference type="EMBL" id="CP012333">
    <property type="protein sequence ID" value="AKV03809.1"/>
    <property type="molecule type" value="Genomic_DNA"/>
</dbReference>
<proteinExistence type="predicted"/>
<dbReference type="CDD" id="cd15482">
    <property type="entry name" value="Sialidase_non-viral"/>
    <property type="match status" value="1"/>
</dbReference>
<evidence type="ECO:0000313" key="3">
    <source>
        <dbReference type="EMBL" id="AKV03809.1"/>
    </source>
</evidence>
<gene>
    <name evidence="3" type="ORF">AKJ09_10472</name>
</gene>
<dbReference type="RefSeq" id="WP_146654519.1">
    <property type="nucleotide sequence ID" value="NZ_CP012333.1"/>
</dbReference>
<reference evidence="3 4" key="1">
    <citation type="submission" date="2015-08" db="EMBL/GenBank/DDBJ databases">
        <authorList>
            <person name="Babu N.S."/>
            <person name="Beckwith C.J."/>
            <person name="Beseler K.G."/>
            <person name="Brison A."/>
            <person name="Carone J.V."/>
            <person name="Caskin T.P."/>
            <person name="Diamond M."/>
            <person name="Durham M.E."/>
            <person name="Foxe J.M."/>
            <person name="Go M."/>
            <person name="Henderson B.A."/>
            <person name="Jones I.B."/>
            <person name="McGettigan J.A."/>
            <person name="Micheletti S.J."/>
            <person name="Nasrallah M.E."/>
            <person name="Ortiz D."/>
            <person name="Piller C.R."/>
            <person name="Privatt S.R."/>
            <person name="Schneider S.L."/>
            <person name="Sharp S."/>
            <person name="Smith T.C."/>
            <person name="Stanton J.D."/>
            <person name="Ullery H.E."/>
            <person name="Wilson R.J."/>
            <person name="Serrano M.G."/>
            <person name="Buck G."/>
            <person name="Lee V."/>
            <person name="Wang Y."/>
            <person name="Carvalho R."/>
            <person name="Voegtly L."/>
            <person name="Shi R."/>
            <person name="Duckworth R."/>
            <person name="Johnson A."/>
            <person name="Loviza R."/>
            <person name="Walstead R."/>
            <person name="Shah Z."/>
            <person name="Kiflezghi M."/>
            <person name="Wade K."/>
            <person name="Ball S.L."/>
            <person name="Bradley K.W."/>
            <person name="Asai D.J."/>
            <person name="Bowman C.A."/>
            <person name="Russell D.A."/>
            <person name="Pope W.H."/>
            <person name="Jacobs-Sera D."/>
            <person name="Hendrix R.W."/>
            <person name="Hatfull G.F."/>
        </authorList>
    </citation>
    <scope>NUCLEOTIDE SEQUENCE [LARGE SCALE GENOMIC DNA]</scope>
    <source>
        <strain evidence="3 4">DSM 27648</strain>
    </source>
</reference>
<keyword evidence="4" id="KW-1185">Reference proteome</keyword>
<dbReference type="STRING" id="1391654.AKJ09_10472"/>
<feature type="compositionally biased region" description="Gly residues" evidence="1">
    <location>
        <begin position="42"/>
        <end position="61"/>
    </location>
</feature>
<dbReference type="PATRIC" id="fig|1391654.3.peg.10612"/>
<keyword evidence="2" id="KW-0732">Signal</keyword>
<dbReference type="SUPFAM" id="SSF110296">
    <property type="entry name" value="Oligoxyloglucan reducing end-specific cellobiohydrolase"/>
    <property type="match status" value="1"/>
</dbReference>
<dbReference type="KEGG" id="llu:AKJ09_10472"/>
<organism evidence="3 4">
    <name type="scientific">Labilithrix luteola</name>
    <dbReference type="NCBI Taxonomy" id="1391654"/>
    <lineage>
        <taxon>Bacteria</taxon>
        <taxon>Pseudomonadati</taxon>
        <taxon>Myxococcota</taxon>
        <taxon>Polyangia</taxon>
        <taxon>Polyangiales</taxon>
        <taxon>Labilitrichaceae</taxon>
        <taxon>Labilithrix</taxon>
    </lineage>
</organism>
<dbReference type="InterPro" id="IPR015943">
    <property type="entry name" value="WD40/YVTN_repeat-like_dom_sf"/>
</dbReference>
<feature type="signal peptide" evidence="2">
    <location>
        <begin position="1"/>
        <end position="22"/>
    </location>
</feature>